<proteinExistence type="predicted"/>
<dbReference type="PANTHER" id="PTHR47894:SF4">
    <property type="entry name" value="HTH-TYPE TRANSCRIPTIONAL REGULATOR GADX"/>
    <property type="match status" value="1"/>
</dbReference>
<evidence type="ECO:0000259" key="4">
    <source>
        <dbReference type="PROSITE" id="PS01124"/>
    </source>
</evidence>
<evidence type="ECO:0000313" key="6">
    <source>
        <dbReference type="Proteomes" id="UP001431192"/>
    </source>
</evidence>
<keyword evidence="3" id="KW-0804">Transcription</keyword>
<evidence type="ECO:0000313" key="5">
    <source>
        <dbReference type="EMBL" id="MCT8987624.1"/>
    </source>
</evidence>
<feature type="domain" description="HTH araC/xylS-type" evidence="4">
    <location>
        <begin position="152"/>
        <end position="249"/>
    </location>
</feature>
<dbReference type="PRINTS" id="PR00032">
    <property type="entry name" value="HTHARAC"/>
</dbReference>
<dbReference type="SMART" id="SM00342">
    <property type="entry name" value="HTH_ARAC"/>
    <property type="match status" value="1"/>
</dbReference>
<evidence type="ECO:0000256" key="1">
    <source>
        <dbReference type="ARBA" id="ARBA00023015"/>
    </source>
</evidence>
<dbReference type="RefSeq" id="WP_261733874.1">
    <property type="nucleotide sequence ID" value="NZ_JAODOQ010000001.1"/>
</dbReference>
<dbReference type="InterPro" id="IPR032687">
    <property type="entry name" value="AraC-type_N"/>
</dbReference>
<dbReference type="Pfam" id="PF12833">
    <property type="entry name" value="HTH_18"/>
    <property type="match status" value="1"/>
</dbReference>
<keyword evidence="6" id="KW-1185">Reference proteome</keyword>
<dbReference type="InterPro" id="IPR018060">
    <property type="entry name" value="HTH_AraC"/>
</dbReference>
<reference evidence="5" key="1">
    <citation type="submission" date="2022-09" db="EMBL/GenBank/DDBJ databases">
        <title>Shewanella sp. KJ10-1 sp.nov, isolated from marine algae.</title>
        <authorList>
            <person name="Butt M."/>
            <person name="Lee J.K."/>
            <person name="Kim J.M."/>
            <person name="Choi D.G."/>
        </authorList>
    </citation>
    <scope>NUCLEOTIDE SEQUENCE</scope>
    <source>
        <strain evidence="5">KJ10-1</strain>
    </source>
</reference>
<dbReference type="PROSITE" id="PS01124">
    <property type="entry name" value="HTH_ARAC_FAMILY_2"/>
    <property type="match status" value="1"/>
</dbReference>
<dbReference type="InterPro" id="IPR009057">
    <property type="entry name" value="Homeodomain-like_sf"/>
</dbReference>
<gene>
    <name evidence="5" type="ORF">N4T56_15560</name>
</gene>
<dbReference type="SUPFAM" id="SSF46689">
    <property type="entry name" value="Homeodomain-like"/>
    <property type="match status" value="1"/>
</dbReference>
<evidence type="ECO:0000256" key="3">
    <source>
        <dbReference type="ARBA" id="ARBA00023163"/>
    </source>
</evidence>
<comment type="caution">
    <text evidence="5">The sequence shown here is derived from an EMBL/GenBank/DDBJ whole genome shotgun (WGS) entry which is preliminary data.</text>
</comment>
<protein>
    <submittedName>
        <fullName evidence="5">AraC family transcriptional regulator</fullName>
    </submittedName>
</protein>
<dbReference type="EMBL" id="JAODOQ010000001">
    <property type="protein sequence ID" value="MCT8987624.1"/>
    <property type="molecule type" value="Genomic_DNA"/>
</dbReference>
<keyword evidence="2" id="KW-0238">DNA-binding</keyword>
<dbReference type="PANTHER" id="PTHR47894">
    <property type="entry name" value="HTH-TYPE TRANSCRIPTIONAL REGULATOR GADX"/>
    <property type="match status" value="1"/>
</dbReference>
<evidence type="ECO:0000256" key="2">
    <source>
        <dbReference type="ARBA" id="ARBA00023125"/>
    </source>
</evidence>
<dbReference type="Proteomes" id="UP001431192">
    <property type="component" value="Unassembled WGS sequence"/>
</dbReference>
<keyword evidence="1" id="KW-0805">Transcription regulation</keyword>
<dbReference type="Pfam" id="PF12625">
    <property type="entry name" value="Arabinose_bd"/>
    <property type="match status" value="1"/>
</dbReference>
<dbReference type="Gene3D" id="1.10.10.60">
    <property type="entry name" value="Homeodomain-like"/>
    <property type="match status" value="1"/>
</dbReference>
<dbReference type="InterPro" id="IPR020449">
    <property type="entry name" value="Tscrpt_reg_AraC-type_HTH"/>
</dbReference>
<accession>A0ABT2P4S5</accession>
<name>A0ABT2P4S5_9GAMM</name>
<sequence>MVLSSPNLQTALTAFADYLSVRLPFSEVQITNHNNNLICRLILKATVSVDIARLLQECFALIIQAIVEAIIGRAFTEGVVHFEHAQPHYALQYSRYLHCDYVFSCDVTSFSIPLKLMNTANVSGDANSHALALLQCQQLVQQLPAIKHSTADQVRSFVLSAPIGSLNEADVAKALFVSKRTLARRLQQEQTSYREITEKLMSHLAACHLKKQDLSVETIALMMGYGDTAAFRKAFKRWFQQTPAEFRNNLELNS</sequence>
<organism evidence="5 6">
    <name type="scientific">Shewanella phaeophyticola</name>
    <dbReference type="NCBI Taxonomy" id="2978345"/>
    <lineage>
        <taxon>Bacteria</taxon>
        <taxon>Pseudomonadati</taxon>
        <taxon>Pseudomonadota</taxon>
        <taxon>Gammaproteobacteria</taxon>
        <taxon>Alteromonadales</taxon>
        <taxon>Shewanellaceae</taxon>
        <taxon>Shewanella</taxon>
    </lineage>
</organism>